<evidence type="ECO:0000256" key="1">
    <source>
        <dbReference type="SAM" id="MobiDB-lite"/>
    </source>
</evidence>
<feature type="region of interest" description="Disordered" evidence="1">
    <location>
        <begin position="91"/>
        <end position="150"/>
    </location>
</feature>
<reference evidence="2" key="2">
    <citation type="journal article" date="2019" name="IMA Fungus">
        <title>Genome sequencing and comparison of five Tilletia species to identify candidate genes for the detection of regulated species infecting wheat.</title>
        <authorList>
            <person name="Nguyen H.D.T."/>
            <person name="Sultana T."/>
            <person name="Kesanakurti P."/>
            <person name="Hambleton S."/>
        </authorList>
    </citation>
    <scope>NUCLEOTIDE SEQUENCE</scope>
    <source>
        <strain evidence="2">DAOMC 236426</strain>
    </source>
</reference>
<name>A0A8X7SSH2_9BASI</name>
<reference evidence="2" key="1">
    <citation type="submission" date="2016-04" db="EMBL/GenBank/DDBJ databases">
        <authorList>
            <person name="Nguyen H.D."/>
            <person name="Samba Siva P."/>
            <person name="Cullis J."/>
            <person name="Levesque C.A."/>
            <person name="Hambleton S."/>
        </authorList>
    </citation>
    <scope>NUCLEOTIDE SEQUENCE</scope>
    <source>
        <strain evidence="2">DAOMC 236426</strain>
    </source>
</reference>
<comment type="caution">
    <text evidence="2">The sequence shown here is derived from an EMBL/GenBank/DDBJ whole genome shotgun (WGS) entry which is preliminary data.</text>
</comment>
<evidence type="ECO:0000313" key="3">
    <source>
        <dbReference type="Proteomes" id="UP000077684"/>
    </source>
</evidence>
<protein>
    <submittedName>
        <fullName evidence="2">Uncharacterized protein</fullName>
    </submittedName>
</protein>
<proteinExistence type="predicted"/>
<sequence>GCALDDRLVIQASNTGASRRPRHSSRSDALRLLTAATAVITFGNQAQHWLNKDAFQYGPRVVRISTRACSVCVLPPCVFKMADSIDSLLPHDHHHQHRTTTSNNTTPTPTAPRNITHYQQHHTNTNTNSSNSTATTASSDKTSGAYMLPN</sequence>
<feature type="non-terminal residue" evidence="2">
    <location>
        <position position="1"/>
    </location>
</feature>
<keyword evidence="3" id="KW-1185">Reference proteome</keyword>
<organism evidence="2 3">
    <name type="scientific">Tilletia controversa</name>
    <name type="common">dwarf bunt fungus</name>
    <dbReference type="NCBI Taxonomy" id="13291"/>
    <lineage>
        <taxon>Eukaryota</taxon>
        <taxon>Fungi</taxon>
        <taxon>Dikarya</taxon>
        <taxon>Basidiomycota</taxon>
        <taxon>Ustilaginomycotina</taxon>
        <taxon>Exobasidiomycetes</taxon>
        <taxon>Tilletiales</taxon>
        <taxon>Tilletiaceae</taxon>
        <taxon>Tilletia</taxon>
    </lineage>
</organism>
<feature type="compositionally biased region" description="Low complexity" evidence="1">
    <location>
        <begin position="123"/>
        <end position="139"/>
    </location>
</feature>
<gene>
    <name evidence="2" type="ORF">A4X06_0g8746</name>
</gene>
<evidence type="ECO:0000313" key="2">
    <source>
        <dbReference type="EMBL" id="KAE8238472.1"/>
    </source>
</evidence>
<dbReference type="EMBL" id="LWDE02002075">
    <property type="protein sequence ID" value="KAE8238472.1"/>
    <property type="molecule type" value="Genomic_DNA"/>
</dbReference>
<dbReference type="Proteomes" id="UP000077684">
    <property type="component" value="Unassembled WGS sequence"/>
</dbReference>
<dbReference type="AlphaFoldDB" id="A0A8X7SSH2"/>
<feature type="compositionally biased region" description="Low complexity" evidence="1">
    <location>
        <begin position="99"/>
        <end position="116"/>
    </location>
</feature>
<accession>A0A8X7SSH2</accession>